<accession>D5T0W9</accession>
<dbReference type="STRING" id="762051.LKI_01875"/>
<dbReference type="EMBL" id="CP001758">
    <property type="protein sequence ID" value="ADG39918.1"/>
    <property type="molecule type" value="Genomic_DNA"/>
</dbReference>
<evidence type="ECO:0000313" key="2">
    <source>
        <dbReference type="Proteomes" id="UP000002362"/>
    </source>
</evidence>
<reference evidence="1 2" key="1">
    <citation type="journal article" date="2010" name="J. Bacteriol.">
        <title>Complete genome sequence analysis of Leuconostoc kimchii IMSNU 11154.</title>
        <authorList>
            <person name="Oh H.M."/>
            <person name="Cho Y.J."/>
            <person name="Kim B.K."/>
            <person name="Roe J.H."/>
            <person name="Kang S.O."/>
            <person name="Nahm B.H."/>
            <person name="Jeong G."/>
            <person name="Han H.U."/>
            <person name="Chun J."/>
        </authorList>
    </citation>
    <scope>NUCLEOTIDE SEQUENCE [LARGE SCALE GENOMIC DNA]</scope>
    <source>
        <strain evidence="2">IMSNU 11154 / KCTC 2386 / IH25</strain>
    </source>
</reference>
<protein>
    <submittedName>
        <fullName evidence="1">Uncharacterized protein</fullName>
    </submittedName>
</protein>
<dbReference type="RefSeq" id="WP_013102517.1">
    <property type="nucleotide sequence ID" value="NC_014136.1"/>
</dbReference>
<dbReference type="AlphaFoldDB" id="D5T0W9"/>
<dbReference type="OrthoDB" id="2339661at2"/>
<dbReference type="Proteomes" id="UP000002362">
    <property type="component" value="Chromosome"/>
</dbReference>
<name>D5T0W9_LEUKI</name>
<dbReference type="PATRIC" id="fig|762051.18.peg.379"/>
<gene>
    <name evidence="1" type="ordered locus">LKI_01875</name>
</gene>
<evidence type="ECO:0000313" key="1">
    <source>
        <dbReference type="EMBL" id="ADG39918.1"/>
    </source>
</evidence>
<proteinExistence type="predicted"/>
<sequence length="103" mass="12358">MSREIKFRAYPEIGDIVRNNMASHDKYFEKENQYWSRNFIYMGVNGRYVRAIHLHGKIEIDNQAFYKDDLKNIENSNKFDVVGHSKIFDLLKDELFGKYTEEN</sequence>
<organism evidence="1 2">
    <name type="scientific">Leuconostoc kimchii (strain IMSNU 11154 / KCTC 2386 / IH25)</name>
    <dbReference type="NCBI Taxonomy" id="762051"/>
    <lineage>
        <taxon>Bacteria</taxon>
        <taxon>Bacillati</taxon>
        <taxon>Bacillota</taxon>
        <taxon>Bacilli</taxon>
        <taxon>Lactobacillales</taxon>
        <taxon>Lactobacillaceae</taxon>
        <taxon>Leuconostoc</taxon>
    </lineage>
</organism>
<dbReference type="HOGENOM" id="CLU_2260302_0_0_9"/>
<dbReference type="KEGG" id="lki:LKI_01875"/>